<reference evidence="4 5" key="1">
    <citation type="submission" date="2019-11" db="EMBL/GenBank/DDBJ databases">
        <authorList>
            <person name="He Y."/>
        </authorList>
    </citation>
    <scope>NUCLEOTIDE SEQUENCE [LARGE SCALE GENOMIC DNA]</scope>
    <source>
        <strain evidence="4 5">SCSIO 58843</strain>
    </source>
</reference>
<evidence type="ECO:0000256" key="1">
    <source>
        <dbReference type="SAM" id="MobiDB-lite"/>
    </source>
</evidence>
<dbReference type="KEGG" id="atq:GH723_14015"/>
<protein>
    <submittedName>
        <fullName evidence="4">DUF3097 family protein</fullName>
    </submittedName>
</protein>
<dbReference type="InterPro" id="IPR021447">
    <property type="entry name" value="DUF3097_C"/>
</dbReference>
<proteinExistence type="predicted"/>
<organism evidence="4 5">
    <name type="scientific">Actinomarinicola tropica</name>
    <dbReference type="NCBI Taxonomy" id="2789776"/>
    <lineage>
        <taxon>Bacteria</taxon>
        <taxon>Bacillati</taxon>
        <taxon>Actinomycetota</taxon>
        <taxon>Acidimicrobiia</taxon>
        <taxon>Acidimicrobiales</taxon>
        <taxon>Iamiaceae</taxon>
        <taxon>Actinomarinicola</taxon>
    </lineage>
</organism>
<keyword evidence="5" id="KW-1185">Reference proteome</keyword>
<dbReference type="InterPro" id="IPR053883">
    <property type="entry name" value="DUF3097_N"/>
</dbReference>
<dbReference type="Pfam" id="PF22845">
    <property type="entry name" value="DUF3097_N"/>
    <property type="match status" value="1"/>
</dbReference>
<evidence type="ECO:0000313" key="4">
    <source>
        <dbReference type="EMBL" id="QGG96124.1"/>
    </source>
</evidence>
<dbReference type="Proteomes" id="UP000334019">
    <property type="component" value="Chromosome"/>
</dbReference>
<dbReference type="EMBL" id="CP045851">
    <property type="protein sequence ID" value="QGG96124.1"/>
    <property type="molecule type" value="Genomic_DNA"/>
</dbReference>
<dbReference type="RefSeq" id="WP_153760230.1">
    <property type="nucleotide sequence ID" value="NZ_CP045851.1"/>
</dbReference>
<accession>A0A5Q2RKW2</accession>
<name>A0A5Q2RKW2_9ACTN</name>
<dbReference type="AlphaFoldDB" id="A0A5Q2RKW2"/>
<gene>
    <name evidence="4" type="ORF">GH723_14015</name>
</gene>
<feature type="region of interest" description="Disordered" evidence="1">
    <location>
        <begin position="1"/>
        <end position="24"/>
    </location>
</feature>
<sequence>MDRPRRLAPEPLDVDGPRRRPRTFPTLSVRPGMVVEHRPSGVTGAVVSLAHGGLTLRDRHGRDHLVRMAPGAFLVDGRPVTLVVERAAPADRTAAVTASGSIAVEGAPARIARASRILVEGIHDAELVEKVWGDDLRIEGVVVERLDGMDDLMAVVRTFGPRPGRRLGVLLDHLVPGSKEQRAADAVDHPDVLVTGHPYVDVWQAVRPSVVGIDAWPDVPKGEVWKDGVCRRLGVGDPSTFWRRILGSVSSYRDLEAPLVGAVEQLIDFVTAEA</sequence>
<evidence type="ECO:0000313" key="5">
    <source>
        <dbReference type="Proteomes" id="UP000334019"/>
    </source>
</evidence>
<feature type="domain" description="DUF3097" evidence="2">
    <location>
        <begin position="115"/>
        <end position="271"/>
    </location>
</feature>
<evidence type="ECO:0000259" key="3">
    <source>
        <dbReference type="Pfam" id="PF22845"/>
    </source>
</evidence>
<evidence type="ECO:0000259" key="2">
    <source>
        <dbReference type="Pfam" id="PF11296"/>
    </source>
</evidence>
<dbReference type="Pfam" id="PF11296">
    <property type="entry name" value="DUF3097_C"/>
    <property type="match status" value="1"/>
</dbReference>
<feature type="domain" description="DUF3097" evidence="3">
    <location>
        <begin position="28"/>
        <end position="83"/>
    </location>
</feature>